<evidence type="ECO:0000313" key="9">
    <source>
        <dbReference type="Proteomes" id="UP000818624"/>
    </source>
</evidence>
<sequence>MSIKGELPLAVHPKYRTRRTRKWSTILAVVIGTFQLWMLWTRWINSSLWLPNLLETASETHSVCPQVPEYDPKNALGGRKIELPTIREAVDRLSQAVQLDTATHDDWVDPNDDPEPWRKFNAFANFLEKTFLAVHAHESPLKREFVHQHGLLYIWPGSDASLKPLVLTAHQDVVPIDPTTLHDWIFPPFSGYIDLENQTVWGRGSYDCKVRVLGILSAAESLLRSDWSPRRTIIFAYGFDEEIGGKQGAQYIGKRLEELYGVNGIAMLVDEGMPVYSAHDVESFGAPIAAPAVSEKGALNVRIEVRSKGGHSSMPPAHTSISLLSKLVTILEDHPFPDKIEEKSKAQIRFLQCLRDHPHVSDRMRHALMELEYAERSLDTEFLRLYAAELPVYERLYLRLAPASVVQSRLGRARKRVLDLLSVNTRLVLKTTQAVDVIEGGVKVNALPESAHAIINHRIAPYSSVEETKVRYKKLLAPVAEELGLSLTAFDEELIPHTNASVGSLALSSESWEREVAHISAFEGENAGPFRLLSSVIRQTWHLDDPRHILHEGAETVTTPKKASMEALRVTPSIMFANTDTLWYKNLTLNVFRFAPATLHRDLTGIPTLHTTHTVNEHIPIDSIVKANEFYVNLVVAADFEDLEKV</sequence>
<keyword evidence="8" id="KW-0121">Carboxypeptidase</keyword>
<name>A0ABY8EM82_MALFU</name>
<evidence type="ECO:0000256" key="1">
    <source>
        <dbReference type="ARBA" id="ARBA00006247"/>
    </source>
</evidence>
<dbReference type="InterPro" id="IPR011650">
    <property type="entry name" value="Peptidase_M20_dimer"/>
</dbReference>
<feature type="domain" description="Peptidase M20 dimerisation" evidence="7">
    <location>
        <begin position="294"/>
        <end position="481"/>
    </location>
</feature>
<dbReference type="PANTHER" id="PTHR45962:SF1">
    <property type="entry name" value="N-FATTY-ACYL-AMINO ACID SYNTHASE_HYDROLASE PM20D1"/>
    <property type="match status" value="1"/>
</dbReference>
<keyword evidence="6" id="KW-1133">Transmembrane helix</keyword>
<dbReference type="Proteomes" id="UP000818624">
    <property type="component" value="Chromosome 1"/>
</dbReference>
<evidence type="ECO:0000256" key="4">
    <source>
        <dbReference type="ARBA" id="ARBA00022801"/>
    </source>
</evidence>
<dbReference type="EMBL" id="CP046234">
    <property type="protein sequence ID" value="WFD46651.1"/>
    <property type="molecule type" value="Genomic_DNA"/>
</dbReference>
<dbReference type="Pfam" id="PF07687">
    <property type="entry name" value="M20_dimer"/>
    <property type="match status" value="1"/>
</dbReference>
<proteinExistence type="inferred from homology"/>
<feature type="transmembrane region" description="Helical" evidence="6">
    <location>
        <begin position="23"/>
        <end position="40"/>
    </location>
</feature>
<dbReference type="Gene3D" id="3.40.630.10">
    <property type="entry name" value="Zn peptidases"/>
    <property type="match status" value="1"/>
</dbReference>
<dbReference type="InterPro" id="IPR047177">
    <property type="entry name" value="Pept_M20A"/>
</dbReference>
<dbReference type="PANTHER" id="PTHR45962">
    <property type="entry name" value="N-FATTY-ACYL-AMINO ACID SYNTHASE/HYDROLASE PM20D1"/>
    <property type="match status" value="1"/>
</dbReference>
<dbReference type="InterPro" id="IPR002933">
    <property type="entry name" value="Peptidase_M20"/>
</dbReference>
<reference evidence="8 9" key="1">
    <citation type="journal article" date="2020" name="Elife">
        <title>Loss of centromere function drives karyotype evolution in closely related Malassezia species.</title>
        <authorList>
            <person name="Sankaranarayanan S.R."/>
            <person name="Ianiri G."/>
            <person name="Coelho M.A."/>
            <person name="Reza M.H."/>
            <person name="Thimmappa B.C."/>
            <person name="Ganguly P."/>
            <person name="Vadnala R.N."/>
            <person name="Sun S."/>
            <person name="Siddharthan R."/>
            <person name="Tellgren-Roth C."/>
            <person name="Dawson T.L."/>
            <person name="Heitman J."/>
            <person name="Sanyal K."/>
        </authorList>
    </citation>
    <scope>NUCLEOTIDE SEQUENCE [LARGE SCALE GENOMIC DNA]</scope>
    <source>
        <strain evidence="8">CBS14141</strain>
    </source>
</reference>
<dbReference type="SUPFAM" id="SSF53187">
    <property type="entry name" value="Zn-dependent exopeptidases"/>
    <property type="match status" value="1"/>
</dbReference>
<evidence type="ECO:0000256" key="3">
    <source>
        <dbReference type="ARBA" id="ARBA00022723"/>
    </source>
</evidence>
<comment type="similarity">
    <text evidence="1">Belongs to the peptidase M20A family.</text>
</comment>
<protein>
    <submittedName>
        <fullName evidence="8">Gly-Xaa carboxypeptidase</fullName>
        <ecNumber evidence="8">3.4.17.4</ecNumber>
    </submittedName>
</protein>
<dbReference type="SUPFAM" id="SSF55031">
    <property type="entry name" value="Bacterial exopeptidase dimerisation domain"/>
    <property type="match status" value="1"/>
</dbReference>
<keyword evidence="6" id="KW-0812">Transmembrane</keyword>
<keyword evidence="9" id="KW-1185">Reference proteome</keyword>
<evidence type="ECO:0000259" key="7">
    <source>
        <dbReference type="Pfam" id="PF07687"/>
    </source>
</evidence>
<dbReference type="InterPro" id="IPR017141">
    <property type="entry name" value="Pept_M20_carboxypep"/>
</dbReference>
<evidence type="ECO:0000256" key="5">
    <source>
        <dbReference type="ARBA" id="ARBA00022833"/>
    </source>
</evidence>
<dbReference type="PIRSF" id="PIRSF037217">
    <property type="entry name" value="Carboxypeptidase_S"/>
    <property type="match status" value="1"/>
</dbReference>
<dbReference type="Gene3D" id="3.30.70.360">
    <property type="match status" value="1"/>
</dbReference>
<evidence type="ECO:0000256" key="2">
    <source>
        <dbReference type="ARBA" id="ARBA00022670"/>
    </source>
</evidence>
<dbReference type="GO" id="GO:0004181">
    <property type="term" value="F:metallocarboxypeptidase activity"/>
    <property type="evidence" value="ECO:0007669"/>
    <property type="project" value="UniProtKB-EC"/>
</dbReference>
<keyword evidence="3" id="KW-0479">Metal-binding</keyword>
<keyword evidence="4 8" id="KW-0378">Hydrolase</keyword>
<evidence type="ECO:0000313" key="8">
    <source>
        <dbReference type="EMBL" id="WFD46651.1"/>
    </source>
</evidence>
<dbReference type="InterPro" id="IPR036264">
    <property type="entry name" value="Bact_exopeptidase_dim_dom"/>
</dbReference>
<organism evidence="8 9">
    <name type="scientific">Malassezia furfur</name>
    <name type="common">Pityriasis versicolor infection agent</name>
    <name type="synonym">Pityrosporum furfur</name>
    <dbReference type="NCBI Taxonomy" id="55194"/>
    <lineage>
        <taxon>Eukaryota</taxon>
        <taxon>Fungi</taxon>
        <taxon>Dikarya</taxon>
        <taxon>Basidiomycota</taxon>
        <taxon>Ustilaginomycotina</taxon>
        <taxon>Malasseziomycetes</taxon>
        <taxon>Malasseziales</taxon>
        <taxon>Malasseziaceae</taxon>
        <taxon>Malassezia</taxon>
    </lineage>
</organism>
<dbReference type="CDD" id="cd05674">
    <property type="entry name" value="M20_yscS"/>
    <property type="match status" value="1"/>
</dbReference>
<dbReference type="Gene3D" id="1.10.150.900">
    <property type="match status" value="1"/>
</dbReference>
<gene>
    <name evidence="8" type="ORF">GLX27_001288</name>
</gene>
<keyword evidence="2" id="KW-0645">Protease</keyword>
<keyword evidence="6" id="KW-0472">Membrane</keyword>
<evidence type="ECO:0000256" key="6">
    <source>
        <dbReference type="SAM" id="Phobius"/>
    </source>
</evidence>
<accession>A0ABY8EM82</accession>
<dbReference type="EC" id="3.4.17.4" evidence="8"/>
<keyword evidence="5" id="KW-0862">Zinc</keyword>
<dbReference type="Pfam" id="PF01546">
    <property type="entry name" value="Peptidase_M20"/>
    <property type="match status" value="1"/>
</dbReference>